<dbReference type="GO" id="GO:0004798">
    <property type="term" value="F:dTMP kinase activity"/>
    <property type="evidence" value="ECO:0007669"/>
    <property type="project" value="UniProtKB-UniRule"/>
</dbReference>
<evidence type="ECO:0000256" key="6">
    <source>
        <dbReference type="ARBA" id="ARBA00022741"/>
    </source>
</evidence>
<proteinExistence type="inferred from homology"/>
<dbReference type="EMBL" id="JACOPN010000001">
    <property type="protein sequence ID" value="MBC5715859.1"/>
    <property type="molecule type" value="Genomic_DNA"/>
</dbReference>
<dbReference type="Proteomes" id="UP000602260">
    <property type="component" value="Unassembled WGS sequence"/>
</dbReference>
<reference evidence="12" key="1">
    <citation type="submission" date="2020-08" db="EMBL/GenBank/DDBJ databases">
        <title>Genome public.</title>
        <authorList>
            <person name="Liu C."/>
            <person name="Sun Q."/>
        </authorList>
    </citation>
    <scope>NUCLEOTIDE SEQUENCE</scope>
    <source>
        <strain evidence="12">BX5</strain>
    </source>
</reference>
<keyword evidence="7 10" id="KW-0418">Kinase</keyword>
<dbReference type="PANTHER" id="PTHR10344">
    <property type="entry name" value="THYMIDYLATE KINASE"/>
    <property type="match status" value="1"/>
</dbReference>
<dbReference type="SUPFAM" id="SSF52540">
    <property type="entry name" value="P-loop containing nucleoside triphosphate hydrolases"/>
    <property type="match status" value="1"/>
</dbReference>
<protein>
    <recommendedName>
        <fullName evidence="3 10">Thymidylate kinase</fullName>
        <ecNumber evidence="2 10">2.7.4.9</ecNumber>
    </recommendedName>
    <alternativeName>
        <fullName evidence="10">dTMP kinase</fullName>
    </alternativeName>
</protein>
<dbReference type="GO" id="GO:0006227">
    <property type="term" value="P:dUDP biosynthetic process"/>
    <property type="evidence" value="ECO:0007669"/>
    <property type="project" value="TreeGrafter"/>
</dbReference>
<dbReference type="GO" id="GO:0005524">
    <property type="term" value="F:ATP binding"/>
    <property type="evidence" value="ECO:0007669"/>
    <property type="project" value="UniProtKB-UniRule"/>
</dbReference>
<keyword evidence="13" id="KW-1185">Reference proteome</keyword>
<dbReference type="PANTHER" id="PTHR10344:SF4">
    <property type="entry name" value="UMP-CMP KINASE 2, MITOCHONDRIAL"/>
    <property type="match status" value="1"/>
</dbReference>
<comment type="similarity">
    <text evidence="1 10">Belongs to the thymidylate kinase family.</text>
</comment>
<dbReference type="HAMAP" id="MF_00165">
    <property type="entry name" value="Thymidylate_kinase"/>
    <property type="match status" value="1"/>
</dbReference>
<evidence type="ECO:0000256" key="3">
    <source>
        <dbReference type="ARBA" id="ARBA00017144"/>
    </source>
</evidence>
<evidence type="ECO:0000259" key="11">
    <source>
        <dbReference type="Pfam" id="PF02223"/>
    </source>
</evidence>
<gene>
    <name evidence="10" type="primary">tmk</name>
    <name evidence="12" type="ORF">H8S55_00690</name>
</gene>
<dbReference type="FunFam" id="3.40.50.300:FF:002288">
    <property type="entry name" value="Probable thymidylate kinase"/>
    <property type="match status" value="1"/>
</dbReference>
<dbReference type="Pfam" id="PF02223">
    <property type="entry name" value="Thymidylate_kin"/>
    <property type="match status" value="1"/>
</dbReference>
<evidence type="ECO:0000256" key="9">
    <source>
        <dbReference type="ARBA" id="ARBA00048743"/>
    </source>
</evidence>
<comment type="caution">
    <text evidence="12">The sequence shown here is derived from an EMBL/GenBank/DDBJ whole genome shotgun (WGS) entry which is preliminary data.</text>
</comment>
<evidence type="ECO:0000256" key="4">
    <source>
        <dbReference type="ARBA" id="ARBA00022679"/>
    </source>
</evidence>
<organism evidence="12 13">
    <name type="scientific">Flintibacter faecis</name>
    <dbReference type="NCBI Taxonomy" id="2763047"/>
    <lineage>
        <taxon>Bacteria</taxon>
        <taxon>Bacillati</taxon>
        <taxon>Bacillota</taxon>
        <taxon>Clostridia</taxon>
        <taxon>Eubacteriales</taxon>
        <taxon>Flintibacter</taxon>
    </lineage>
</organism>
<evidence type="ECO:0000256" key="2">
    <source>
        <dbReference type="ARBA" id="ARBA00012980"/>
    </source>
</evidence>
<evidence type="ECO:0000313" key="12">
    <source>
        <dbReference type="EMBL" id="MBC5715859.1"/>
    </source>
</evidence>
<evidence type="ECO:0000313" key="13">
    <source>
        <dbReference type="Proteomes" id="UP000602260"/>
    </source>
</evidence>
<evidence type="ECO:0000256" key="5">
    <source>
        <dbReference type="ARBA" id="ARBA00022727"/>
    </source>
</evidence>
<evidence type="ECO:0000256" key="7">
    <source>
        <dbReference type="ARBA" id="ARBA00022777"/>
    </source>
</evidence>
<dbReference type="GO" id="GO:0005829">
    <property type="term" value="C:cytosol"/>
    <property type="evidence" value="ECO:0007669"/>
    <property type="project" value="TreeGrafter"/>
</dbReference>
<sequence>MNGKLIVFEGTDGSGKSTQFQTLCDRLDGMGRSYQRLVFPQYDQPSSALIRMYLGGEFGTHPQDVSPYAASAFYAVDRYASWRKVWGEDYQNGGLILADRYTTSNAVHQGAKCSPEERQAFFRWLDEFEHDKLGLPRADLVIYLDMPTEQAVELLRAREASTNTKADIHELDTAYLAACRTCALQAAEQLGWTVVRCLDDAGRLRSIEDIHSEIWALVEKEL</sequence>
<keyword evidence="4 10" id="KW-0808">Transferase</keyword>
<dbReference type="InterPro" id="IPR027417">
    <property type="entry name" value="P-loop_NTPase"/>
</dbReference>
<name>A0A8J6M139_9FIRM</name>
<dbReference type="Gene3D" id="3.40.50.300">
    <property type="entry name" value="P-loop containing nucleotide triphosphate hydrolases"/>
    <property type="match status" value="1"/>
</dbReference>
<keyword evidence="8 10" id="KW-0067">ATP-binding</keyword>
<evidence type="ECO:0000256" key="10">
    <source>
        <dbReference type="HAMAP-Rule" id="MF_00165"/>
    </source>
</evidence>
<dbReference type="GO" id="GO:0006235">
    <property type="term" value="P:dTTP biosynthetic process"/>
    <property type="evidence" value="ECO:0007669"/>
    <property type="project" value="UniProtKB-UniRule"/>
</dbReference>
<feature type="domain" description="Thymidylate kinase-like" evidence="11">
    <location>
        <begin position="8"/>
        <end position="195"/>
    </location>
</feature>
<dbReference type="CDD" id="cd01672">
    <property type="entry name" value="TMPK"/>
    <property type="match status" value="1"/>
</dbReference>
<dbReference type="InterPro" id="IPR018094">
    <property type="entry name" value="Thymidylate_kinase"/>
</dbReference>
<keyword evidence="5 10" id="KW-0545">Nucleotide biosynthesis</keyword>
<evidence type="ECO:0000256" key="1">
    <source>
        <dbReference type="ARBA" id="ARBA00009776"/>
    </source>
</evidence>
<dbReference type="GO" id="GO:0006233">
    <property type="term" value="P:dTDP biosynthetic process"/>
    <property type="evidence" value="ECO:0007669"/>
    <property type="project" value="InterPro"/>
</dbReference>
<accession>A0A8J6M139</accession>
<dbReference type="EC" id="2.7.4.9" evidence="2 10"/>
<comment type="catalytic activity">
    <reaction evidence="9 10">
        <text>dTMP + ATP = dTDP + ADP</text>
        <dbReference type="Rhea" id="RHEA:13517"/>
        <dbReference type="ChEBI" id="CHEBI:30616"/>
        <dbReference type="ChEBI" id="CHEBI:58369"/>
        <dbReference type="ChEBI" id="CHEBI:63528"/>
        <dbReference type="ChEBI" id="CHEBI:456216"/>
        <dbReference type="EC" id="2.7.4.9"/>
    </reaction>
</comment>
<dbReference type="InterPro" id="IPR039430">
    <property type="entry name" value="Thymidylate_kin-like_dom"/>
</dbReference>
<feature type="binding site" evidence="10">
    <location>
        <begin position="10"/>
        <end position="17"/>
    </location>
    <ligand>
        <name>ATP</name>
        <dbReference type="ChEBI" id="CHEBI:30616"/>
    </ligand>
</feature>
<comment type="function">
    <text evidence="10">Phosphorylation of dTMP to form dTDP in both de novo and salvage pathways of dTTP synthesis.</text>
</comment>
<evidence type="ECO:0000256" key="8">
    <source>
        <dbReference type="ARBA" id="ARBA00022840"/>
    </source>
</evidence>
<dbReference type="RefSeq" id="WP_186877391.1">
    <property type="nucleotide sequence ID" value="NZ_JACOPN010000001.1"/>
</dbReference>
<dbReference type="AlphaFoldDB" id="A0A8J6M139"/>
<keyword evidence="6 10" id="KW-0547">Nucleotide-binding</keyword>